<dbReference type="Proteomes" id="UP000308836">
    <property type="component" value="Unassembled WGS sequence"/>
</dbReference>
<keyword evidence="2" id="KW-1185">Reference proteome</keyword>
<protein>
    <submittedName>
        <fullName evidence="1">Diaminopimelate decarboxylase</fullName>
        <ecNumber evidence="1">4.1.1.20</ecNumber>
    </submittedName>
</protein>
<dbReference type="EMBL" id="SRYG01000017">
    <property type="protein sequence ID" value="TGY65475.1"/>
    <property type="molecule type" value="Genomic_DNA"/>
</dbReference>
<proteinExistence type="predicted"/>
<comment type="caution">
    <text evidence="1">The sequence shown here is derived from an EMBL/GenBank/DDBJ whole genome shotgun (WGS) entry which is preliminary data.</text>
</comment>
<sequence>MEEIKNNALYIGGVRAQDLADQYGTPLYVYDQGVLENKLEQFIRSFRSDRFKTTIVYASKAFLCTAMARLADRYGIDLDVVSGEELYVARQAGFPMERIVFHGNNKTLDELKAALEYGVGTIIVDNAQEARRLASLPVSKPTTVLLRVNPGVEAHTHEYIVTAHVDSKFGVLKDETDAIAAIIDCVEANPNLRFQGFHAHIGSQIFDRNAFKAEIETMGRFLAGMKQKTGRVFPILDLGGGFAATYTSEDAPIPVKEVGPFILEQCAAIDDEYDLGLERILIEPGRSIVAEAGYTLYRAGYTKTTPHKRYVFVDGGMSDNIRPALYQAKYRAEAAEKMNEEKTETYCIAGKCCESGDIVIENAALPPIETDDILVVYTTGAYGYSMASNYNLLRIPAVVFVKDGRSSLVVRRQTLEDLVARDAGDAL</sequence>
<reference evidence="1" key="1">
    <citation type="submission" date="2019-04" db="EMBL/GenBank/DDBJ databases">
        <title>Microbes associate with the intestines of laboratory mice.</title>
        <authorList>
            <person name="Navarre W."/>
            <person name="Wong E."/>
            <person name="Huang K."/>
            <person name="Tropini C."/>
            <person name="Ng K."/>
            <person name="Yu B."/>
        </authorList>
    </citation>
    <scope>NUCLEOTIDE SEQUENCE</scope>
    <source>
        <strain evidence="1">NM09_H32</strain>
    </source>
</reference>
<organism evidence="1 2">
    <name type="scientific">Dubosiella muris</name>
    <dbReference type="NCBI Taxonomy" id="3038133"/>
    <lineage>
        <taxon>Bacteria</taxon>
        <taxon>Bacillati</taxon>
        <taxon>Bacillota</taxon>
        <taxon>Erysipelotrichia</taxon>
        <taxon>Erysipelotrichales</taxon>
        <taxon>Erysipelotrichaceae</taxon>
        <taxon>Dubosiella</taxon>
    </lineage>
</organism>
<evidence type="ECO:0000313" key="2">
    <source>
        <dbReference type="Proteomes" id="UP000308836"/>
    </source>
</evidence>
<dbReference type="EC" id="4.1.1.20" evidence="1"/>
<evidence type="ECO:0000313" key="1">
    <source>
        <dbReference type="EMBL" id="TGY65475.1"/>
    </source>
</evidence>
<gene>
    <name evidence="1" type="primary">lysA</name>
    <name evidence="1" type="ORF">E5336_08655</name>
</gene>
<accession>A0AC61R6J7</accession>
<keyword evidence="1" id="KW-0456">Lyase</keyword>
<name>A0AC61R6J7_9FIRM</name>